<dbReference type="Pfam" id="PF05067">
    <property type="entry name" value="Mn_catalase"/>
    <property type="match status" value="1"/>
</dbReference>
<keyword evidence="2" id="KW-0167">Capsid protein</keyword>
<dbReference type="Proteomes" id="UP000237749">
    <property type="component" value="Unassembled WGS sequence"/>
</dbReference>
<dbReference type="InterPro" id="IPR012347">
    <property type="entry name" value="Ferritin-like"/>
</dbReference>
<dbReference type="Gene3D" id="1.20.1260.10">
    <property type="match status" value="1"/>
</dbReference>
<protein>
    <submittedName>
        <fullName evidence="2">Spore coat protein JC</fullName>
    </submittedName>
</protein>
<organism evidence="2 3">
    <name type="scientific">Lacrimispora xylanisolvens</name>
    <dbReference type="NCBI Taxonomy" id="384636"/>
    <lineage>
        <taxon>Bacteria</taxon>
        <taxon>Bacillati</taxon>
        <taxon>Bacillota</taxon>
        <taxon>Clostridia</taxon>
        <taxon>Lachnospirales</taxon>
        <taxon>Lachnospiraceae</taxon>
        <taxon>Lacrimispora</taxon>
    </lineage>
</organism>
<accession>A0A2S6HU38</accession>
<evidence type="ECO:0000256" key="1">
    <source>
        <dbReference type="ARBA" id="ARBA00007644"/>
    </source>
</evidence>
<evidence type="ECO:0000313" key="3">
    <source>
        <dbReference type="Proteomes" id="UP000237749"/>
    </source>
</evidence>
<dbReference type="EMBL" id="PTJA01000004">
    <property type="protein sequence ID" value="PPK81262.1"/>
    <property type="molecule type" value="Genomic_DNA"/>
</dbReference>
<dbReference type="InterPro" id="IPR007760">
    <property type="entry name" value="Mn_catalase"/>
</dbReference>
<evidence type="ECO:0000313" key="2">
    <source>
        <dbReference type="EMBL" id="PPK81262.1"/>
    </source>
</evidence>
<reference evidence="2 3" key="1">
    <citation type="submission" date="2018-02" db="EMBL/GenBank/DDBJ databases">
        <title>Genomic Encyclopedia of Archaeal and Bacterial Type Strains, Phase II (KMG-II): from individual species to whole genera.</title>
        <authorList>
            <person name="Goeker M."/>
        </authorList>
    </citation>
    <scope>NUCLEOTIDE SEQUENCE [LARGE SCALE GENOMIC DNA]</scope>
    <source>
        <strain evidence="2 3">DSM 3808</strain>
    </source>
</reference>
<dbReference type="SUPFAM" id="SSF47240">
    <property type="entry name" value="Ferritin-like"/>
    <property type="match status" value="1"/>
</dbReference>
<comment type="caution">
    <text evidence="2">The sequence shown here is derived from an EMBL/GenBank/DDBJ whole genome shotgun (WGS) entry which is preliminary data.</text>
</comment>
<keyword evidence="3" id="KW-1185">Reference proteome</keyword>
<dbReference type="AlphaFoldDB" id="A0A2S6HU38"/>
<name>A0A2S6HU38_9FIRM</name>
<proteinExistence type="inferred from homology"/>
<keyword evidence="2" id="KW-0946">Virion</keyword>
<comment type="similarity">
    <text evidence="1">Belongs to the manganese catalase family.</text>
</comment>
<sequence>MWRYEKRLQYPVNIKTPNPKIATFIMSQYGGPYCKCI</sequence>
<gene>
    <name evidence="2" type="ORF">BXY41_10461</name>
</gene>
<dbReference type="InterPro" id="IPR009078">
    <property type="entry name" value="Ferritin-like_SF"/>
</dbReference>